<keyword evidence="1" id="KW-0812">Transmembrane</keyword>
<organism evidence="2">
    <name type="scientific">Anguilla anguilla</name>
    <name type="common">European freshwater eel</name>
    <name type="synonym">Muraena anguilla</name>
    <dbReference type="NCBI Taxonomy" id="7936"/>
    <lineage>
        <taxon>Eukaryota</taxon>
        <taxon>Metazoa</taxon>
        <taxon>Chordata</taxon>
        <taxon>Craniata</taxon>
        <taxon>Vertebrata</taxon>
        <taxon>Euteleostomi</taxon>
        <taxon>Actinopterygii</taxon>
        <taxon>Neopterygii</taxon>
        <taxon>Teleostei</taxon>
        <taxon>Anguilliformes</taxon>
        <taxon>Anguillidae</taxon>
        <taxon>Anguilla</taxon>
    </lineage>
</organism>
<proteinExistence type="predicted"/>
<name>A0A0E9R344_ANGAN</name>
<feature type="transmembrane region" description="Helical" evidence="1">
    <location>
        <begin position="12"/>
        <end position="31"/>
    </location>
</feature>
<evidence type="ECO:0000313" key="2">
    <source>
        <dbReference type="EMBL" id="JAH23544.1"/>
    </source>
</evidence>
<evidence type="ECO:0000256" key="1">
    <source>
        <dbReference type="SAM" id="Phobius"/>
    </source>
</evidence>
<dbReference type="EMBL" id="GBXM01085033">
    <property type="protein sequence ID" value="JAH23544.1"/>
    <property type="molecule type" value="Transcribed_RNA"/>
</dbReference>
<protein>
    <submittedName>
        <fullName evidence="2">Uncharacterized protein</fullName>
    </submittedName>
</protein>
<reference evidence="2" key="1">
    <citation type="submission" date="2014-11" db="EMBL/GenBank/DDBJ databases">
        <authorList>
            <person name="Amaro Gonzalez C."/>
        </authorList>
    </citation>
    <scope>NUCLEOTIDE SEQUENCE</scope>
</reference>
<keyword evidence="1" id="KW-0472">Membrane</keyword>
<dbReference type="AlphaFoldDB" id="A0A0E9R344"/>
<sequence>MTQKGLRRRRSMGLGIQTSYVIVLSSFGLILKVLRKKKTIQELTRARVCLKADCATLRPARAQPCRYGRFSA</sequence>
<keyword evidence="1" id="KW-1133">Transmembrane helix</keyword>
<reference evidence="2" key="2">
    <citation type="journal article" date="2015" name="Fish Shellfish Immunol.">
        <title>Early steps in the European eel (Anguilla anguilla)-Vibrio vulnificus interaction in the gills: Role of the RtxA13 toxin.</title>
        <authorList>
            <person name="Callol A."/>
            <person name="Pajuelo D."/>
            <person name="Ebbesson L."/>
            <person name="Teles M."/>
            <person name="MacKenzie S."/>
            <person name="Amaro C."/>
        </authorList>
    </citation>
    <scope>NUCLEOTIDE SEQUENCE</scope>
</reference>
<accession>A0A0E9R344</accession>